<reference evidence="2 3" key="1">
    <citation type="submission" date="2022-05" db="EMBL/GenBank/DDBJ databases">
        <title>Sporolactobacillus sp nov CPB3-1, isolated from tree bark (Mangifera indica L.).</title>
        <authorList>
            <person name="Phuengjayaem S."/>
            <person name="Tanasupawat S."/>
        </authorList>
    </citation>
    <scope>NUCLEOTIDE SEQUENCE [LARGE SCALE GENOMIC DNA]</scope>
    <source>
        <strain evidence="2 3">CPB3-1</strain>
    </source>
</reference>
<proteinExistence type="predicted"/>
<keyword evidence="1" id="KW-0812">Transmembrane</keyword>
<evidence type="ECO:0008006" key="4">
    <source>
        <dbReference type="Google" id="ProtNLM"/>
    </source>
</evidence>
<name>A0ABT0M7W6_9BACL</name>
<comment type="caution">
    <text evidence="2">The sequence shown here is derived from an EMBL/GenBank/DDBJ whole genome shotgun (WGS) entry which is preliminary data.</text>
</comment>
<dbReference type="Gene3D" id="3.40.33.10">
    <property type="entry name" value="CAP"/>
    <property type="match status" value="1"/>
</dbReference>
<evidence type="ECO:0000313" key="2">
    <source>
        <dbReference type="EMBL" id="MCL1630967.1"/>
    </source>
</evidence>
<gene>
    <name evidence="2" type="ORF">M3N64_03280</name>
</gene>
<evidence type="ECO:0000256" key="1">
    <source>
        <dbReference type="SAM" id="Phobius"/>
    </source>
</evidence>
<keyword evidence="1" id="KW-0472">Membrane</keyword>
<dbReference type="InterPro" id="IPR035940">
    <property type="entry name" value="CAP_sf"/>
</dbReference>
<dbReference type="EMBL" id="JAMAST010000002">
    <property type="protein sequence ID" value="MCL1630967.1"/>
    <property type="molecule type" value="Genomic_DNA"/>
</dbReference>
<accession>A0ABT0M7W6</accession>
<sequence>MKLPVSLKANRTLIIILLISFAIGSLCVLNAWKSASAQNERKVNETRQISPVTHSERELYQLIMQQREKRGVVSFVPSWNLFRAARIEARQLASNQDGQTNAVQILKSLGYNSRNIRVIVLHTDNNEETSRRLWQSSAQAAIVNKIKKPCQIGTGYATGKKGRIWVVVLAGVSKGTNDE</sequence>
<organism evidence="2 3">
    <name type="scientific">Sporolactobacillus mangiferae</name>
    <dbReference type="NCBI Taxonomy" id="2940498"/>
    <lineage>
        <taxon>Bacteria</taxon>
        <taxon>Bacillati</taxon>
        <taxon>Bacillota</taxon>
        <taxon>Bacilli</taxon>
        <taxon>Bacillales</taxon>
        <taxon>Sporolactobacillaceae</taxon>
        <taxon>Sporolactobacillus</taxon>
    </lineage>
</organism>
<evidence type="ECO:0000313" key="3">
    <source>
        <dbReference type="Proteomes" id="UP001203004"/>
    </source>
</evidence>
<keyword evidence="1" id="KW-1133">Transmembrane helix</keyword>
<dbReference type="Proteomes" id="UP001203004">
    <property type="component" value="Unassembled WGS sequence"/>
</dbReference>
<dbReference type="RefSeq" id="WP_249097676.1">
    <property type="nucleotide sequence ID" value="NZ_JAMAST010000002.1"/>
</dbReference>
<keyword evidence="3" id="KW-1185">Reference proteome</keyword>
<protein>
    <recommendedName>
        <fullName evidence="4">SCP domain-containing protein</fullName>
    </recommendedName>
</protein>
<feature type="transmembrane region" description="Helical" evidence="1">
    <location>
        <begin position="12"/>
        <end position="32"/>
    </location>
</feature>